<dbReference type="EMBL" id="LLXL01000447">
    <property type="protein sequence ID" value="PKK72281.1"/>
    <property type="molecule type" value="Genomic_DNA"/>
</dbReference>
<reference evidence="1 2" key="2">
    <citation type="submission" date="2017-10" db="EMBL/GenBank/DDBJ databases">
        <title>Extensive intraspecific genome diversity in a model arbuscular mycorrhizal fungus.</title>
        <authorList>
            <person name="Chen E.C.H."/>
            <person name="Morin E."/>
            <person name="Baudet D."/>
            <person name="Noel J."/>
            <person name="Ndikumana S."/>
            <person name="Charron P."/>
            <person name="St-Onge C."/>
            <person name="Giorgi J."/>
            <person name="Grigoriev I.V."/>
            <person name="Roux C."/>
            <person name="Martin F.M."/>
            <person name="Corradi N."/>
        </authorList>
    </citation>
    <scope>NUCLEOTIDE SEQUENCE [LARGE SCALE GENOMIC DNA]</scope>
    <source>
        <strain evidence="1 2">C2</strain>
    </source>
</reference>
<name>A0A2N1NEH2_9GLOM</name>
<organism evidence="1 2">
    <name type="scientific">Rhizophagus irregularis</name>
    <dbReference type="NCBI Taxonomy" id="588596"/>
    <lineage>
        <taxon>Eukaryota</taxon>
        <taxon>Fungi</taxon>
        <taxon>Fungi incertae sedis</taxon>
        <taxon>Mucoromycota</taxon>
        <taxon>Glomeromycotina</taxon>
        <taxon>Glomeromycetes</taxon>
        <taxon>Glomerales</taxon>
        <taxon>Glomeraceae</taxon>
        <taxon>Rhizophagus</taxon>
    </lineage>
</organism>
<feature type="non-terminal residue" evidence="1">
    <location>
        <position position="1"/>
    </location>
</feature>
<protein>
    <submittedName>
        <fullName evidence="1">Uncharacterized protein</fullName>
    </submittedName>
</protein>
<proteinExistence type="predicted"/>
<reference evidence="1 2" key="1">
    <citation type="submission" date="2016-04" db="EMBL/GenBank/DDBJ databases">
        <title>Genome analyses suggest a sexual origin of heterokaryosis in a supposedly ancient asexual fungus.</title>
        <authorList>
            <person name="Ropars J."/>
            <person name="Sedzielewska K."/>
            <person name="Noel J."/>
            <person name="Charron P."/>
            <person name="Farinelli L."/>
            <person name="Marton T."/>
            <person name="Kruger M."/>
            <person name="Pelin A."/>
            <person name="Brachmann A."/>
            <person name="Corradi N."/>
        </authorList>
    </citation>
    <scope>NUCLEOTIDE SEQUENCE [LARGE SCALE GENOMIC DNA]</scope>
    <source>
        <strain evidence="1 2">C2</strain>
    </source>
</reference>
<gene>
    <name evidence="1" type="ORF">RhiirC2_777356</name>
</gene>
<accession>A0A2N1NEH2</accession>
<dbReference type="VEuPathDB" id="FungiDB:RhiirA1_493333"/>
<dbReference type="AlphaFoldDB" id="A0A2N1NEH2"/>
<evidence type="ECO:0000313" key="1">
    <source>
        <dbReference type="EMBL" id="PKK72281.1"/>
    </source>
</evidence>
<evidence type="ECO:0000313" key="2">
    <source>
        <dbReference type="Proteomes" id="UP000233469"/>
    </source>
</evidence>
<sequence length="104" mass="12213">KCTKKWINILNSWRNHEDVGYTYTLESLSSNQQIEKKMCEFIYDKNYFPKLHATFDNTLKEMKKLGIIAAKPHEGLTNDKLKIILDCDAMFSNNPEGLLRRVFL</sequence>
<comment type="caution">
    <text evidence="1">The sequence shown here is derived from an EMBL/GenBank/DDBJ whole genome shotgun (WGS) entry which is preliminary data.</text>
</comment>
<dbReference type="Proteomes" id="UP000233469">
    <property type="component" value="Unassembled WGS sequence"/>
</dbReference>